<dbReference type="Proteomes" id="UP000177418">
    <property type="component" value="Unassembled WGS sequence"/>
</dbReference>
<feature type="binding site" evidence="8">
    <location>
        <position position="170"/>
    </location>
    <ligand>
        <name>3-phosphoshikimate</name>
        <dbReference type="ChEBI" id="CHEBI:145989"/>
    </ligand>
</feature>
<protein>
    <recommendedName>
        <fullName evidence="7 8">Multifunctional fusion protein</fullName>
    </recommendedName>
    <domain>
        <recommendedName>
            <fullName evidence="8">3-phosphoshikimate 1-carboxyvinyltransferase</fullName>
            <ecNumber evidence="8">2.5.1.19</ecNumber>
        </recommendedName>
        <alternativeName>
            <fullName evidence="8">5-enolpyruvylshikimate-3-phosphate synthase</fullName>
            <shortName evidence="8">EPSP synthase</shortName>
            <shortName evidence="8">EPSPS</shortName>
        </alternativeName>
    </domain>
    <domain>
        <recommendedName>
            <fullName evidence="7">Shikimate kinase</fullName>
            <shortName evidence="7">SK</shortName>
            <ecNumber evidence="7">2.7.1.71</ecNumber>
        </recommendedName>
    </domain>
</protein>
<feature type="binding site" evidence="8">
    <location>
        <position position="170"/>
    </location>
    <ligand>
        <name>phosphoenolpyruvate</name>
        <dbReference type="ChEBI" id="CHEBI:58702"/>
    </ligand>
</feature>
<dbReference type="Gene3D" id="3.40.50.300">
    <property type="entry name" value="P-loop containing nucleotide triphosphate hydrolases"/>
    <property type="match status" value="1"/>
</dbReference>
<keyword evidence="7" id="KW-0067">ATP-binding</keyword>
<dbReference type="GO" id="GO:0005524">
    <property type="term" value="F:ATP binding"/>
    <property type="evidence" value="ECO:0007669"/>
    <property type="project" value="UniProtKB-UniRule"/>
</dbReference>
<feature type="binding site" evidence="7">
    <location>
        <position position="442"/>
    </location>
    <ligand>
        <name>Mg(2+)</name>
        <dbReference type="ChEBI" id="CHEBI:18420"/>
    </ligand>
</feature>
<comment type="catalytic activity">
    <reaction evidence="6">
        <text>3-phosphoshikimate + phosphoenolpyruvate = 5-O-(1-carboxyvinyl)-3-phosphoshikimate + phosphate</text>
        <dbReference type="Rhea" id="RHEA:21256"/>
        <dbReference type="ChEBI" id="CHEBI:43474"/>
        <dbReference type="ChEBI" id="CHEBI:57701"/>
        <dbReference type="ChEBI" id="CHEBI:58702"/>
        <dbReference type="ChEBI" id="CHEBI:145989"/>
        <dbReference type="EC" id="2.5.1.19"/>
    </reaction>
    <physiologicalReaction direction="left-to-right" evidence="6">
        <dbReference type="Rhea" id="RHEA:21257"/>
    </physiologicalReaction>
</comment>
<keyword evidence="4 8" id="KW-0808">Transferase</keyword>
<feature type="binding site" evidence="8">
    <location>
        <position position="195"/>
    </location>
    <ligand>
        <name>3-phosphoshikimate</name>
        <dbReference type="ChEBI" id="CHEBI:145989"/>
    </ligand>
</feature>
<keyword evidence="7" id="KW-0479">Metal-binding</keyword>
<evidence type="ECO:0000256" key="6">
    <source>
        <dbReference type="ARBA" id="ARBA00044633"/>
    </source>
</evidence>
<evidence type="ECO:0000256" key="8">
    <source>
        <dbReference type="HAMAP-Rule" id="MF_00210"/>
    </source>
</evidence>
<evidence type="ECO:0000256" key="4">
    <source>
        <dbReference type="ARBA" id="ARBA00022679"/>
    </source>
</evidence>
<comment type="similarity">
    <text evidence="7">Belongs to the shikimate kinase family.</text>
</comment>
<dbReference type="Gene3D" id="3.65.10.10">
    <property type="entry name" value="Enolpyruvate transferase domain"/>
    <property type="match status" value="2"/>
</dbReference>
<dbReference type="UniPathway" id="UPA00053">
    <property type="reaction ID" value="UER00088"/>
</dbReference>
<dbReference type="EMBL" id="MGAV01000013">
    <property type="protein sequence ID" value="OGK54743.1"/>
    <property type="molecule type" value="Genomic_DNA"/>
</dbReference>
<comment type="pathway">
    <text evidence="7">Metabolic intermediate biosynthesis; chorismate biosynthesis; chorismate from D-erythrose 4-phosphate and phosphoenolpyruvate: step 5/7.</text>
</comment>
<dbReference type="HAMAP" id="MF_00210">
    <property type="entry name" value="EPSP_synth"/>
    <property type="match status" value="1"/>
</dbReference>
<dbReference type="GO" id="GO:0005737">
    <property type="term" value="C:cytoplasm"/>
    <property type="evidence" value="ECO:0007669"/>
    <property type="project" value="UniProtKB-SubCell"/>
</dbReference>
<dbReference type="InterPro" id="IPR000623">
    <property type="entry name" value="Shikimate_kinase/TSH1"/>
</dbReference>
<evidence type="ECO:0000259" key="10">
    <source>
        <dbReference type="Pfam" id="PF00275"/>
    </source>
</evidence>
<evidence type="ECO:0000256" key="5">
    <source>
        <dbReference type="ARBA" id="ARBA00023141"/>
    </source>
</evidence>
<feature type="binding site" evidence="8">
    <location>
        <position position="28"/>
    </location>
    <ligand>
        <name>3-phosphoshikimate</name>
        <dbReference type="ChEBI" id="CHEBI:145989"/>
    </ligand>
</feature>
<dbReference type="GO" id="GO:0004765">
    <property type="term" value="F:shikimate kinase activity"/>
    <property type="evidence" value="ECO:0007669"/>
    <property type="project" value="UniProtKB-UniRule"/>
</dbReference>
<evidence type="ECO:0000256" key="7">
    <source>
        <dbReference type="HAMAP-Rule" id="MF_00109"/>
    </source>
</evidence>
<feature type="binding site" evidence="7">
    <location>
        <begin position="438"/>
        <end position="443"/>
    </location>
    <ligand>
        <name>ATP</name>
        <dbReference type="ChEBI" id="CHEBI:30616"/>
    </ligand>
</feature>
<dbReference type="NCBIfam" id="TIGR01356">
    <property type="entry name" value="aroA"/>
    <property type="match status" value="1"/>
</dbReference>
<dbReference type="CDD" id="cd01556">
    <property type="entry name" value="EPSP_synthase"/>
    <property type="match status" value="1"/>
</dbReference>
<dbReference type="InterPro" id="IPR031322">
    <property type="entry name" value="Shikimate/glucono_kinase"/>
</dbReference>
<feature type="binding site" evidence="8">
    <location>
        <position position="382"/>
    </location>
    <ligand>
        <name>phosphoenolpyruvate</name>
        <dbReference type="ChEBI" id="CHEBI:58702"/>
    </ligand>
</feature>
<comment type="function">
    <text evidence="8">Catalyzes the transfer of the enolpyruvyl moiety of phosphoenolpyruvate (PEP) to the 5-hydroxyl of shikimate-3-phosphate (S3P) to produce enolpyruvyl shikimate-3-phosphate and inorganic phosphate.</text>
</comment>
<dbReference type="GO" id="GO:0008652">
    <property type="term" value="P:amino acid biosynthetic process"/>
    <property type="evidence" value="ECO:0007669"/>
    <property type="project" value="UniProtKB-KW"/>
</dbReference>
<keyword evidence="7" id="KW-0418">Kinase</keyword>
<proteinExistence type="inferred from homology"/>
<reference evidence="11 12" key="1">
    <citation type="journal article" date="2016" name="Nat. Commun.">
        <title>Thousands of microbial genomes shed light on interconnected biogeochemical processes in an aquifer system.</title>
        <authorList>
            <person name="Anantharaman K."/>
            <person name="Brown C.T."/>
            <person name="Hug L.A."/>
            <person name="Sharon I."/>
            <person name="Castelle C.J."/>
            <person name="Probst A.J."/>
            <person name="Thomas B.C."/>
            <person name="Singh A."/>
            <person name="Wilkins M.J."/>
            <person name="Karaoz U."/>
            <person name="Brodie E.L."/>
            <person name="Williams K.H."/>
            <person name="Hubbard S.S."/>
            <person name="Banfield J.F."/>
        </authorList>
    </citation>
    <scope>NUCLEOTIDE SEQUENCE [LARGE SCALE GENOMIC DNA]</scope>
</reference>
<dbReference type="InterPro" id="IPR001986">
    <property type="entry name" value="Enolpyruvate_Tfrase_dom"/>
</dbReference>
<dbReference type="Pfam" id="PF00275">
    <property type="entry name" value="EPSP_synthase"/>
    <property type="match status" value="1"/>
</dbReference>
<comment type="catalytic activity">
    <reaction evidence="7">
        <text>shikimate + ATP = 3-phosphoshikimate + ADP + H(+)</text>
        <dbReference type="Rhea" id="RHEA:13121"/>
        <dbReference type="ChEBI" id="CHEBI:15378"/>
        <dbReference type="ChEBI" id="CHEBI:30616"/>
        <dbReference type="ChEBI" id="CHEBI:36208"/>
        <dbReference type="ChEBI" id="CHEBI:145989"/>
        <dbReference type="ChEBI" id="CHEBI:456216"/>
        <dbReference type="EC" id="2.7.1.71"/>
    </reaction>
</comment>
<dbReference type="GO" id="GO:0003866">
    <property type="term" value="F:3-phosphoshikimate 1-carboxyvinyltransferase activity"/>
    <property type="evidence" value="ECO:0007669"/>
    <property type="project" value="UniProtKB-UniRule"/>
</dbReference>
<dbReference type="InterPro" id="IPR023193">
    <property type="entry name" value="EPSP_synthase_CS"/>
</dbReference>
<dbReference type="EC" id="2.5.1.19" evidence="8"/>
<keyword evidence="5 8" id="KW-0057">Aromatic amino acid biosynthesis</keyword>
<keyword evidence="9" id="KW-0175">Coiled coil</keyword>
<dbReference type="GO" id="GO:0009423">
    <property type="term" value="P:chorismate biosynthetic process"/>
    <property type="evidence" value="ECO:0007669"/>
    <property type="project" value="UniProtKB-UniRule"/>
</dbReference>
<comment type="caution">
    <text evidence="11">The sequence shown here is derived from an EMBL/GenBank/DDBJ whole genome shotgun (WGS) entry which is preliminary data.</text>
</comment>
<comment type="function">
    <text evidence="7">Catalyzes the specific phosphorylation of the 3-hydroxyl group of shikimic acid using ATP as a cosubstrate.</text>
</comment>
<dbReference type="InterPro" id="IPR036968">
    <property type="entry name" value="Enolpyruvate_Tfrase_sf"/>
</dbReference>
<feature type="binding site" evidence="8">
    <location>
        <position position="169"/>
    </location>
    <ligand>
        <name>3-phosphoshikimate</name>
        <dbReference type="ChEBI" id="CHEBI:145989"/>
    </ligand>
</feature>
<feature type="binding site" evidence="8">
    <location>
        <position position="23"/>
    </location>
    <ligand>
        <name>3-phosphoshikimate</name>
        <dbReference type="ChEBI" id="CHEBI:145989"/>
    </ligand>
</feature>
<feature type="binding site" evidence="8">
    <location>
        <position position="310"/>
    </location>
    <ligand>
        <name>3-phosphoshikimate</name>
        <dbReference type="ChEBI" id="CHEBI:145989"/>
    </ligand>
</feature>
<feature type="binding site" evidence="7">
    <location>
        <position position="506"/>
    </location>
    <ligand>
        <name>substrate</name>
    </ligand>
</feature>
<feature type="binding site" evidence="7">
    <location>
        <position position="544"/>
    </location>
    <ligand>
        <name>ATP</name>
        <dbReference type="ChEBI" id="CHEBI:30616"/>
    </ligand>
</feature>
<evidence type="ECO:0000256" key="2">
    <source>
        <dbReference type="ARBA" id="ARBA00009948"/>
    </source>
</evidence>
<feature type="binding site" evidence="8">
    <location>
        <position position="337"/>
    </location>
    <ligand>
        <name>3-phosphoshikimate</name>
        <dbReference type="ChEBI" id="CHEBI:145989"/>
    </ligand>
</feature>
<comment type="cofactor">
    <cofactor evidence="7">
        <name>Mg(2+)</name>
        <dbReference type="ChEBI" id="CHEBI:18420"/>
    </cofactor>
    <text evidence="7">Binds 1 Mg(2+) ion per subunit.</text>
</comment>
<dbReference type="GO" id="GO:0000287">
    <property type="term" value="F:magnesium ion binding"/>
    <property type="evidence" value="ECO:0007669"/>
    <property type="project" value="UniProtKB-UniRule"/>
</dbReference>
<feature type="binding site" evidence="8">
    <location>
        <position position="24"/>
    </location>
    <ligand>
        <name>3-phosphoshikimate</name>
        <dbReference type="ChEBI" id="CHEBI:145989"/>
    </ligand>
</feature>
<dbReference type="SUPFAM" id="SSF55205">
    <property type="entry name" value="EPT/RTPC-like"/>
    <property type="match status" value="1"/>
</dbReference>
<dbReference type="InterPro" id="IPR013792">
    <property type="entry name" value="RNA3'P_cycl/enolpyr_Trfase_a/b"/>
</dbReference>
<dbReference type="HAMAP" id="MF_00109">
    <property type="entry name" value="Shikimate_kinase"/>
    <property type="match status" value="1"/>
</dbReference>
<dbReference type="InterPro" id="IPR027417">
    <property type="entry name" value="P-loop_NTPase"/>
</dbReference>
<feature type="domain" description="Enolpyruvate transferase" evidence="10">
    <location>
        <begin position="11"/>
        <end position="416"/>
    </location>
</feature>
<feature type="binding site" evidence="7">
    <location>
        <position position="484"/>
    </location>
    <ligand>
        <name>substrate</name>
    </ligand>
</feature>
<evidence type="ECO:0000256" key="3">
    <source>
        <dbReference type="ARBA" id="ARBA00022605"/>
    </source>
</evidence>
<feature type="binding site" evidence="8">
    <location>
        <position position="94"/>
    </location>
    <ligand>
        <name>phosphoenolpyruvate</name>
        <dbReference type="ChEBI" id="CHEBI:58702"/>
    </ligand>
</feature>
<feature type="active site" description="Proton acceptor" evidence="8">
    <location>
        <position position="310"/>
    </location>
</feature>
<dbReference type="AlphaFoldDB" id="A0A1F7JGL1"/>
<comment type="pathway">
    <text evidence="1 8">Metabolic intermediate biosynthesis; chorismate biosynthesis; chorismate from D-erythrose 4-phosphate and phosphoenolpyruvate: step 6/7.</text>
</comment>
<feature type="binding site" evidence="7">
    <location>
        <position position="460"/>
    </location>
    <ligand>
        <name>substrate</name>
    </ligand>
</feature>
<feature type="binding site" evidence="7">
    <location>
        <position position="564"/>
    </location>
    <ligand>
        <name>substrate</name>
    </ligand>
</feature>
<feature type="binding site" evidence="8">
    <location>
        <position position="122"/>
    </location>
    <ligand>
        <name>phosphoenolpyruvate</name>
        <dbReference type="ChEBI" id="CHEBI:58702"/>
    </ligand>
</feature>
<sequence length="599" mass="67149">MKSIILQPLLSPVKTDVVIPGSKSYTNRSLLMAAMTKNKVKIINPLFCDDTQSMIKCLKTLGVRIDVFKNSIEVVGSIEDIKDKTYELYVNLSGTTLRFILPLLAVVPGIKVIKGKEELNKRPIKELVDTLRQLGGNIDYLNQQDHPPLRINSSKLKKRALSLSGKVSSQYVSALLMVAPLINGITVKIKGIQVSKPYIDMTIDCMKKFGINVINETYKKYIVPNNQTYKIRQYTVEGDFSSAGYFLAIAALTKSTLTLKNLKNNSVQADRKILDILKKMGNKITHDNNEITIQGKGIKATEINMIDFPDQAQTLSVLAAFADGITKLSGIQSLRVKETERIIALENELKKMGMRTSSTANSLIIYGGNPKPTRINTYGDHRMAMSFAVLGTKLSGIEINDPDVVNKTFPDFWKKLNSIGIKTELINTRNIVLIGMRGSGKTTIAKLLSQKLNRDYLELDELMVKRIGMNIPEIIEEYGWDFFRDQESEIAKKISSYEDKIISTGGGIVTRSKNIKAIRKNGFIILLRASVETLSHRIGDDLNRPSLIYGKSSKDEIDELLNQRKNLYEEAADEIIDIDNLKPVDVVNNIYLIIKKKRI</sequence>
<evidence type="ECO:0000256" key="9">
    <source>
        <dbReference type="SAM" id="Coils"/>
    </source>
</evidence>
<feature type="binding site" evidence="8">
    <location>
        <position position="341"/>
    </location>
    <ligand>
        <name>phosphoenolpyruvate</name>
        <dbReference type="ChEBI" id="CHEBI:58702"/>
    </ligand>
</feature>
<feature type="binding site" evidence="8">
    <location>
        <position position="23"/>
    </location>
    <ligand>
        <name>phosphoenolpyruvate</name>
        <dbReference type="ChEBI" id="CHEBI:58702"/>
    </ligand>
</feature>
<dbReference type="PRINTS" id="PR01100">
    <property type="entry name" value="SHIKIMTKNASE"/>
</dbReference>
<dbReference type="InterPro" id="IPR006264">
    <property type="entry name" value="EPSP_synthase"/>
</dbReference>
<dbReference type="SUPFAM" id="SSF52540">
    <property type="entry name" value="P-loop containing nucleoside triphosphate hydrolases"/>
    <property type="match status" value="1"/>
</dbReference>
<gene>
    <name evidence="8" type="primary">aroA</name>
    <name evidence="7" type="synonym">aroK</name>
    <name evidence="11" type="ORF">A3H78_05640</name>
</gene>
<name>A0A1F7JGL1_9BACT</name>
<keyword evidence="8" id="KW-0963">Cytoplasm</keyword>
<evidence type="ECO:0000256" key="1">
    <source>
        <dbReference type="ARBA" id="ARBA00004811"/>
    </source>
</evidence>
<keyword evidence="3 8" id="KW-0028">Amino-acid biosynthesis</keyword>
<dbReference type="Pfam" id="PF01202">
    <property type="entry name" value="SKI"/>
    <property type="match status" value="1"/>
</dbReference>
<keyword evidence="7" id="KW-0460">Magnesium</keyword>
<feature type="coiled-coil region" evidence="9">
    <location>
        <begin position="550"/>
        <end position="577"/>
    </location>
</feature>
<dbReference type="PROSITE" id="PS00885">
    <property type="entry name" value="EPSP_SYNTHASE_2"/>
    <property type="match status" value="1"/>
</dbReference>
<dbReference type="CDD" id="cd00464">
    <property type="entry name" value="SK"/>
    <property type="match status" value="1"/>
</dbReference>
<feature type="binding site" evidence="8">
    <location>
        <position position="407"/>
    </location>
    <ligand>
        <name>phosphoenolpyruvate</name>
        <dbReference type="ChEBI" id="CHEBI:58702"/>
    </ligand>
</feature>
<comment type="subunit">
    <text evidence="8">Monomer.</text>
</comment>
<comment type="caution">
    <text evidence="8">Lacks conserved residue(s) required for the propagation of feature annotation.</text>
</comment>
<keyword evidence="7" id="KW-0547">Nucleotide-binding</keyword>
<evidence type="ECO:0000313" key="11">
    <source>
        <dbReference type="EMBL" id="OGK54743.1"/>
    </source>
</evidence>
<dbReference type="PANTHER" id="PTHR21090">
    <property type="entry name" value="AROM/DEHYDROQUINATE SYNTHASE"/>
    <property type="match status" value="1"/>
</dbReference>
<dbReference type="GO" id="GO:0009073">
    <property type="term" value="P:aromatic amino acid family biosynthetic process"/>
    <property type="evidence" value="ECO:0007669"/>
    <property type="project" value="UniProtKB-KW"/>
</dbReference>
<dbReference type="EC" id="2.7.1.71" evidence="7"/>
<evidence type="ECO:0000313" key="12">
    <source>
        <dbReference type="Proteomes" id="UP000177418"/>
    </source>
</evidence>
<dbReference type="PANTHER" id="PTHR21090:SF5">
    <property type="entry name" value="PENTAFUNCTIONAL AROM POLYPEPTIDE"/>
    <property type="match status" value="1"/>
</dbReference>
<feature type="binding site" evidence="8">
    <location>
        <position position="168"/>
    </location>
    <ligand>
        <name>3-phosphoshikimate</name>
        <dbReference type="ChEBI" id="CHEBI:145989"/>
    </ligand>
</feature>
<dbReference type="PROSITE" id="PS00104">
    <property type="entry name" value="EPSP_SYNTHASE_1"/>
    <property type="match status" value="1"/>
</dbReference>
<accession>A0A1F7JGL1</accession>
<comment type="similarity">
    <text evidence="2 8">Belongs to the EPSP synthase family.</text>
</comment>
<organism evidence="11 12">
    <name type="scientific">Candidatus Roizmanbacteria bacterium RIFCSPLOWO2_02_FULL_36_11</name>
    <dbReference type="NCBI Taxonomy" id="1802071"/>
    <lineage>
        <taxon>Bacteria</taxon>
        <taxon>Candidatus Roizmaniibacteriota</taxon>
    </lineage>
</organism>
<comment type="subcellular location">
    <subcellularLocation>
        <location evidence="8">Cytoplasm</location>
    </subcellularLocation>
</comment>